<feature type="DNA-binding region" description="H-T-H motif" evidence="3">
    <location>
        <begin position="48"/>
        <end position="67"/>
    </location>
</feature>
<evidence type="ECO:0000313" key="7">
    <source>
        <dbReference type="Proteomes" id="UP000622860"/>
    </source>
</evidence>
<keyword evidence="2 3" id="KW-0238">DNA-binding</keyword>
<dbReference type="PANTHER" id="PTHR43479">
    <property type="entry name" value="ACREF/ENVCD OPERON REPRESSOR-RELATED"/>
    <property type="match status" value="1"/>
</dbReference>
<dbReference type="InterPro" id="IPR036271">
    <property type="entry name" value="Tet_transcr_reg_TetR-rel_C_sf"/>
</dbReference>
<dbReference type="InterPro" id="IPR050624">
    <property type="entry name" value="HTH-type_Tx_Regulator"/>
</dbReference>
<dbReference type="AlphaFoldDB" id="A0A917HC24"/>
<dbReference type="Pfam" id="PF00440">
    <property type="entry name" value="TetR_N"/>
    <property type="match status" value="1"/>
</dbReference>
<dbReference type="PROSITE" id="PS50977">
    <property type="entry name" value="HTH_TETR_2"/>
    <property type="match status" value="1"/>
</dbReference>
<evidence type="ECO:0000256" key="3">
    <source>
        <dbReference type="PROSITE-ProRule" id="PRU00335"/>
    </source>
</evidence>
<keyword evidence="1" id="KW-0678">Repressor</keyword>
<dbReference type="Gene3D" id="1.10.357.10">
    <property type="entry name" value="Tetracycline Repressor, domain 2"/>
    <property type="match status" value="1"/>
</dbReference>
<feature type="domain" description="HTH tetR-type" evidence="5">
    <location>
        <begin position="25"/>
        <end position="85"/>
    </location>
</feature>
<dbReference type="RefSeq" id="WP_188455122.1">
    <property type="nucleotide sequence ID" value="NZ_BMFR01000006.1"/>
</dbReference>
<dbReference type="InterPro" id="IPR009057">
    <property type="entry name" value="Homeodomain-like_sf"/>
</dbReference>
<name>A0A917HC24_9BACI</name>
<evidence type="ECO:0000256" key="1">
    <source>
        <dbReference type="ARBA" id="ARBA00022491"/>
    </source>
</evidence>
<evidence type="ECO:0000259" key="5">
    <source>
        <dbReference type="PROSITE" id="PS50977"/>
    </source>
</evidence>
<evidence type="ECO:0000256" key="2">
    <source>
        <dbReference type="ARBA" id="ARBA00023125"/>
    </source>
</evidence>
<dbReference type="Proteomes" id="UP000622860">
    <property type="component" value="Unassembled WGS sequence"/>
</dbReference>
<dbReference type="PANTHER" id="PTHR43479:SF11">
    <property type="entry name" value="ACREF_ENVCD OPERON REPRESSOR-RELATED"/>
    <property type="match status" value="1"/>
</dbReference>
<dbReference type="SUPFAM" id="SSF48498">
    <property type="entry name" value="Tetracyclin repressor-like, C-terminal domain"/>
    <property type="match status" value="1"/>
</dbReference>
<dbReference type="PRINTS" id="PR00455">
    <property type="entry name" value="HTHTETR"/>
</dbReference>
<keyword evidence="7" id="KW-1185">Reference proteome</keyword>
<evidence type="ECO:0000313" key="6">
    <source>
        <dbReference type="EMBL" id="GGG74294.1"/>
    </source>
</evidence>
<reference evidence="6" key="2">
    <citation type="submission" date="2020-09" db="EMBL/GenBank/DDBJ databases">
        <authorList>
            <person name="Sun Q."/>
            <person name="Zhou Y."/>
        </authorList>
    </citation>
    <scope>NUCLEOTIDE SEQUENCE</scope>
    <source>
        <strain evidence="6">CGMCC 1.12754</strain>
    </source>
</reference>
<protein>
    <submittedName>
        <fullName evidence="6">TetR family transcriptional regulator</fullName>
    </submittedName>
</protein>
<dbReference type="InterPro" id="IPR023772">
    <property type="entry name" value="DNA-bd_HTH_TetR-type_CS"/>
</dbReference>
<reference evidence="6" key="1">
    <citation type="journal article" date="2014" name="Int. J. Syst. Evol. Microbiol.">
        <title>Complete genome sequence of Corynebacterium casei LMG S-19264T (=DSM 44701T), isolated from a smear-ripened cheese.</title>
        <authorList>
            <consortium name="US DOE Joint Genome Institute (JGI-PGF)"/>
            <person name="Walter F."/>
            <person name="Albersmeier A."/>
            <person name="Kalinowski J."/>
            <person name="Ruckert C."/>
        </authorList>
    </citation>
    <scope>NUCLEOTIDE SEQUENCE</scope>
    <source>
        <strain evidence="6">CGMCC 1.12754</strain>
    </source>
</reference>
<dbReference type="GO" id="GO:0003677">
    <property type="term" value="F:DNA binding"/>
    <property type="evidence" value="ECO:0007669"/>
    <property type="project" value="UniProtKB-UniRule"/>
</dbReference>
<dbReference type="InterPro" id="IPR001647">
    <property type="entry name" value="HTH_TetR"/>
</dbReference>
<comment type="caution">
    <text evidence="6">The sequence shown here is derived from an EMBL/GenBank/DDBJ whole genome shotgun (WGS) entry which is preliminary data.</text>
</comment>
<dbReference type="PROSITE" id="PS01081">
    <property type="entry name" value="HTH_TETR_1"/>
    <property type="match status" value="1"/>
</dbReference>
<evidence type="ECO:0000256" key="4">
    <source>
        <dbReference type="SAM" id="MobiDB-lite"/>
    </source>
</evidence>
<gene>
    <name evidence="6" type="ORF">GCM10011398_18680</name>
</gene>
<dbReference type="EMBL" id="BMFR01000006">
    <property type="protein sequence ID" value="GGG74294.1"/>
    <property type="molecule type" value="Genomic_DNA"/>
</dbReference>
<organism evidence="6 7">
    <name type="scientific">Virgibacillus oceani</name>
    <dbReference type="NCBI Taxonomy" id="1479511"/>
    <lineage>
        <taxon>Bacteria</taxon>
        <taxon>Bacillati</taxon>
        <taxon>Bacillota</taxon>
        <taxon>Bacilli</taxon>
        <taxon>Bacillales</taxon>
        <taxon>Bacillaceae</taxon>
        <taxon>Virgibacillus</taxon>
    </lineage>
</organism>
<sequence>MNESEGKAKTPNEKSRKEKHSFIAEARREQIIEAAIQTLDEIGYVKASLSQIAKRAGISTALISYHFSDKNDLMNQLLMKLLERFTSYILGKVRQEEAPERKLDTFIMASLAYQGTHHARNTALIEIIFNARTPDNIPYYKLGDDDEDQIMYELQQILRDGQEKGIFGTFHVEVMANVIQGAIGEYMMNSNITSKVELETYSDELIDIVEKAIKV</sequence>
<feature type="region of interest" description="Disordered" evidence="4">
    <location>
        <begin position="1"/>
        <end position="20"/>
    </location>
</feature>
<dbReference type="SUPFAM" id="SSF46689">
    <property type="entry name" value="Homeodomain-like"/>
    <property type="match status" value="1"/>
</dbReference>
<accession>A0A917HC24</accession>
<proteinExistence type="predicted"/>